<evidence type="ECO:0000256" key="5">
    <source>
        <dbReference type="RuleBase" id="RU000454"/>
    </source>
</evidence>
<evidence type="ECO:0000313" key="8">
    <source>
        <dbReference type="EMBL" id="KAE9407492.1"/>
    </source>
</evidence>
<dbReference type="Proteomes" id="UP000799118">
    <property type="component" value="Unassembled WGS sequence"/>
</dbReference>
<feature type="domain" description="Peptidase A1" evidence="7">
    <location>
        <begin position="29"/>
        <end position="394"/>
    </location>
</feature>
<evidence type="ECO:0000256" key="3">
    <source>
        <dbReference type="PIRSR" id="PIRSR601461-1"/>
    </source>
</evidence>
<dbReference type="PANTHER" id="PTHR47966">
    <property type="entry name" value="BETA-SITE APP-CLEAVING ENZYME, ISOFORM A-RELATED"/>
    <property type="match status" value="1"/>
</dbReference>
<dbReference type="Gene3D" id="2.40.70.10">
    <property type="entry name" value="Acid Proteases"/>
    <property type="match status" value="2"/>
</dbReference>
<dbReference type="EMBL" id="ML769395">
    <property type="protein sequence ID" value="KAE9407492.1"/>
    <property type="molecule type" value="Genomic_DNA"/>
</dbReference>
<dbReference type="GO" id="GO:0004190">
    <property type="term" value="F:aspartic-type endopeptidase activity"/>
    <property type="evidence" value="ECO:0007669"/>
    <property type="project" value="UniProtKB-KW"/>
</dbReference>
<protein>
    <submittedName>
        <fullName evidence="8">Acid protease</fullName>
    </submittedName>
</protein>
<dbReference type="InterPro" id="IPR021109">
    <property type="entry name" value="Peptidase_aspartic_dom_sf"/>
</dbReference>
<keyword evidence="9" id="KW-1185">Reference proteome</keyword>
<feature type="region of interest" description="Disordered" evidence="6">
    <location>
        <begin position="397"/>
        <end position="416"/>
    </location>
</feature>
<organism evidence="8 9">
    <name type="scientific">Gymnopus androsaceus JB14</name>
    <dbReference type="NCBI Taxonomy" id="1447944"/>
    <lineage>
        <taxon>Eukaryota</taxon>
        <taxon>Fungi</taxon>
        <taxon>Dikarya</taxon>
        <taxon>Basidiomycota</taxon>
        <taxon>Agaricomycotina</taxon>
        <taxon>Agaricomycetes</taxon>
        <taxon>Agaricomycetidae</taxon>
        <taxon>Agaricales</taxon>
        <taxon>Marasmiineae</taxon>
        <taxon>Omphalotaceae</taxon>
        <taxon>Gymnopus</taxon>
    </lineage>
</organism>
<evidence type="ECO:0000256" key="1">
    <source>
        <dbReference type="ARBA" id="ARBA00007447"/>
    </source>
</evidence>
<dbReference type="PRINTS" id="PR00792">
    <property type="entry name" value="PEPSIN"/>
</dbReference>
<evidence type="ECO:0000313" key="9">
    <source>
        <dbReference type="Proteomes" id="UP000799118"/>
    </source>
</evidence>
<dbReference type="InterPro" id="IPR033121">
    <property type="entry name" value="PEPTIDASE_A1"/>
</dbReference>
<dbReference type="SUPFAM" id="SSF50630">
    <property type="entry name" value="Acid proteases"/>
    <property type="match status" value="1"/>
</dbReference>
<keyword evidence="5" id="KW-0378">Hydrolase</keyword>
<dbReference type="OrthoDB" id="15189at2759"/>
<evidence type="ECO:0000256" key="2">
    <source>
        <dbReference type="ARBA" id="ARBA00022750"/>
    </source>
</evidence>
<feature type="active site" evidence="3">
    <location>
        <position position="280"/>
    </location>
</feature>
<dbReference type="InterPro" id="IPR001969">
    <property type="entry name" value="Aspartic_peptidase_AS"/>
</dbReference>
<feature type="compositionally biased region" description="Basic residues" evidence="6">
    <location>
        <begin position="403"/>
        <end position="416"/>
    </location>
</feature>
<comment type="similarity">
    <text evidence="1 5">Belongs to the peptidase A1 family.</text>
</comment>
<proteinExistence type="inferred from homology"/>
<dbReference type="PROSITE" id="PS51767">
    <property type="entry name" value="PEPTIDASE_A1"/>
    <property type="match status" value="1"/>
</dbReference>
<dbReference type="InterPro" id="IPR034164">
    <property type="entry name" value="Pepsin-like_dom"/>
</dbReference>
<dbReference type="InterPro" id="IPR001461">
    <property type="entry name" value="Aspartic_peptidase_A1"/>
</dbReference>
<dbReference type="AlphaFoldDB" id="A0A6A4I684"/>
<keyword evidence="2 5" id="KW-0064">Aspartyl protease</keyword>
<name>A0A6A4I684_9AGAR</name>
<sequence length="416" mass="44076">MKALRSSAARAAGSNFTTPVAGSDFDEEYLTNVTVGGQDFALIVDTGSSDTWVAEDGFSCFDLEGNPVSTSTCAFGTAGFNTSASVNYSLIADTNFNITYGDGEFLTGVMAHDSVTVAGMTVPKQEIGVVNKAAWEGDGVNTGLMGLASPNLTSAFEGTDPDADVFPTTQTPYNPVFYTAVEDGIVSEPYFSVALNRGSFKAENDSTYDPNLGYIAFGGIAPVPVTDTAVTVPIQGYDASTFLPENGTHLTYFYYTVDVEAMSFTGNKKVFGTTNNIILDTGTTLNYVPTNVADAFAAAFDPPAVFSDEYGLYVTSCDAKIPLFTVNIGGTTFTVDQADNILPLGATKNGKELCGSGTTDGGPAEEGNIFILGDTFLHNVVATFNIKTNEVTLTQREAYSSHSTRRRRRALHPNHV</sequence>
<dbReference type="GO" id="GO:0006508">
    <property type="term" value="P:proteolysis"/>
    <property type="evidence" value="ECO:0007669"/>
    <property type="project" value="UniProtKB-KW"/>
</dbReference>
<dbReference type="Pfam" id="PF00026">
    <property type="entry name" value="Asp"/>
    <property type="match status" value="1"/>
</dbReference>
<keyword evidence="4" id="KW-1015">Disulfide bond</keyword>
<evidence type="ECO:0000256" key="6">
    <source>
        <dbReference type="SAM" id="MobiDB-lite"/>
    </source>
</evidence>
<dbReference type="PANTHER" id="PTHR47966:SF47">
    <property type="entry name" value="ENDOPEPTIDASE, PUTATIVE (AFU_ORTHOLOGUE AFUA_3G01220)-RELATED"/>
    <property type="match status" value="1"/>
</dbReference>
<evidence type="ECO:0000259" key="7">
    <source>
        <dbReference type="PROSITE" id="PS51767"/>
    </source>
</evidence>
<accession>A0A6A4I684</accession>
<feature type="disulfide bond" evidence="4">
    <location>
        <begin position="317"/>
        <end position="354"/>
    </location>
</feature>
<feature type="active site" evidence="3">
    <location>
        <position position="45"/>
    </location>
</feature>
<evidence type="ECO:0000256" key="4">
    <source>
        <dbReference type="PIRSR" id="PIRSR601461-2"/>
    </source>
</evidence>
<gene>
    <name evidence="8" type="ORF">BT96DRAFT_809349</name>
</gene>
<reference evidence="8" key="1">
    <citation type="journal article" date="2019" name="Environ. Microbiol.">
        <title>Fungal ecological strategies reflected in gene transcription - a case study of two litter decomposers.</title>
        <authorList>
            <person name="Barbi F."/>
            <person name="Kohler A."/>
            <person name="Barry K."/>
            <person name="Baskaran P."/>
            <person name="Daum C."/>
            <person name="Fauchery L."/>
            <person name="Ihrmark K."/>
            <person name="Kuo A."/>
            <person name="LaButti K."/>
            <person name="Lipzen A."/>
            <person name="Morin E."/>
            <person name="Grigoriev I.V."/>
            <person name="Henrissat B."/>
            <person name="Lindahl B."/>
            <person name="Martin F."/>
        </authorList>
    </citation>
    <scope>NUCLEOTIDE SEQUENCE</scope>
    <source>
        <strain evidence="8">JB14</strain>
    </source>
</reference>
<dbReference type="PROSITE" id="PS00141">
    <property type="entry name" value="ASP_PROTEASE"/>
    <property type="match status" value="2"/>
</dbReference>
<dbReference type="GO" id="GO:0000324">
    <property type="term" value="C:fungal-type vacuole"/>
    <property type="evidence" value="ECO:0007669"/>
    <property type="project" value="TreeGrafter"/>
</dbReference>
<dbReference type="CDD" id="cd05471">
    <property type="entry name" value="pepsin_like"/>
    <property type="match status" value="1"/>
</dbReference>
<keyword evidence="5 8" id="KW-0645">Protease</keyword>